<dbReference type="RefSeq" id="XP_024662943.1">
    <property type="nucleotide sequence ID" value="XM_024807175.1"/>
</dbReference>
<evidence type="ECO:0000256" key="1">
    <source>
        <dbReference type="SAM" id="MobiDB-lite"/>
    </source>
</evidence>
<feature type="compositionally biased region" description="Low complexity" evidence="1">
    <location>
        <begin position="27"/>
        <end position="45"/>
    </location>
</feature>
<dbReference type="OrthoDB" id="4093447at2759"/>
<gene>
    <name evidence="2" type="ORF">B9G98_00617</name>
</gene>
<proteinExistence type="predicted"/>
<reference evidence="2 3" key="1">
    <citation type="submission" date="2017-04" db="EMBL/GenBank/DDBJ databases">
        <title>Genome sequencing of [Candida] sorbophila.</title>
        <authorList>
            <person name="Ahn J.O."/>
        </authorList>
    </citation>
    <scope>NUCLEOTIDE SEQUENCE [LARGE SCALE GENOMIC DNA]</scope>
    <source>
        <strain evidence="2 3">DS02</strain>
    </source>
</reference>
<evidence type="ECO:0000313" key="2">
    <source>
        <dbReference type="EMBL" id="PRT52997.1"/>
    </source>
</evidence>
<organism evidence="2 3">
    <name type="scientific">Wickerhamiella sorbophila</name>
    <dbReference type="NCBI Taxonomy" id="45607"/>
    <lineage>
        <taxon>Eukaryota</taxon>
        <taxon>Fungi</taxon>
        <taxon>Dikarya</taxon>
        <taxon>Ascomycota</taxon>
        <taxon>Saccharomycotina</taxon>
        <taxon>Dipodascomycetes</taxon>
        <taxon>Dipodascales</taxon>
        <taxon>Trichomonascaceae</taxon>
        <taxon>Wickerhamiella</taxon>
    </lineage>
</organism>
<comment type="caution">
    <text evidence="2">The sequence shown here is derived from an EMBL/GenBank/DDBJ whole genome shotgun (WGS) entry which is preliminary data.</text>
</comment>
<name>A0A2T0FDF5_9ASCO</name>
<keyword evidence="3" id="KW-1185">Reference proteome</keyword>
<protein>
    <submittedName>
        <fullName evidence="2">Uncharacterized protein</fullName>
    </submittedName>
</protein>
<dbReference type="GeneID" id="36514366"/>
<accession>A0A2T0FDF5</accession>
<sequence length="365" mass="40446">MYQNKESPRVIRGLNQGSESMFHQPYTPTLQQPPSLMPQQQQGSPFSAGGDFVSTRKNSTASVASLGYQSVPHTPLNQRPPPPGEVYMHHFGSISSVCTTDDEEFNETSHKWLAEHDAILADQLRAYVDDPTTAPFSGRYPPSGVIQRVAKNTIKAATMQRMQFPHSARAVRRRLLQLAALEAENMGPDAVPSSRLQPAITNFGEGYFESNMDLCDEATAVLAESDRLAALDTATENSINYTEGSQSDAKIGAEPLGGLDRQSRSRVPPLDLSLEDRFENYDEDFHFDETPRARQNWKQGAYPRDFSNVPLASPFKEAFTLPKNTAPMGSPLDDADIEGFNDDVLNLVAKRKRDSLRMKRGARPS</sequence>
<evidence type="ECO:0000313" key="3">
    <source>
        <dbReference type="Proteomes" id="UP000238350"/>
    </source>
</evidence>
<dbReference type="EMBL" id="NDIQ01000001">
    <property type="protein sequence ID" value="PRT52997.1"/>
    <property type="molecule type" value="Genomic_DNA"/>
</dbReference>
<dbReference type="AlphaFoldDB" id="A0A2T0FDF5"/>
<feature type="region of interest" description="Disordered" evidence="1">
    <location>
        <begin position="1"/>
        <end position="54"/>
    </location>
</feature>
<dbReference type="Proteomes" id="UP000238350">
    <property type="component" value="Unassembled WGS sequence"/>
</dbReference>